<evidence type="ECO:0000313" key="3">
    <source>
        <dbReference type="Proteomes" id="UP000660262"/>
    </source>
</evidence>
<keyword evidence="3" id="KW-1185">Reference proteome</keyword>
<sequence>MADASNLPGAPGHGDAIADEVNKESTEDAVKVILLGDTAVGKSKLVERFLMVREYEEEITSLVNAREAEISRIQGFVASATKELVRAKESEEKRLNEHMFLLRKNFETAMAALEAQVRELVAQSTVAMEHELANQRDCSKQMLEDKAQELVAMLAGDAPSAPPSSARRVAPTSARRPATATPSAPSLSLPQSRPSTSVPHSQQALPSTPRREIMAAAPTSTPRTAVSAQRARPATAASAVTPIYRNASPGGDMYVSPAQQSLAPSPAPEDPVERARAMRASAEQRLSARKIERTPQPKSSPEQRQRRGSTMSGMRAERAVNDLSSSLDISPKRQNSRHLLSSRAAHAQQWLARPVKVRDVVGEGMKLGA</sequence>
<feature type="region of interest" description="Disordered" evidence="1">
    <location>
        <begin position="251"/>
        <end position="317"/>
    </location>
</feature>
<feature type="region of interest" description="Disordered" evidence="1">
    <location>
        <begin position="157"/>
        <end position="237"/>
    </location>
</feature>
<feature type="compositionally biased region" description="Basic and acidic residues" evidence="1">
    <location>
        <begin position="289"/>
        <end position="305"/>
    </location>
</feature>
<accession>A0A830HX28</accession>
<feature type="compositionally biased region" description="Low complexity" evidence="1">
    <location>
        <begin position="163"/>
        <end position="197"/>
    </location>
</feature>
<organism evidence="2 3">
    <name type="scientific">Pycnococcus provasolii</name>
    <dbReference type="NCBI Taxonomy" id="41880"/>
    <lineage>
        <taxon>Eukaryota</taxon>
        <taxon>Viridiplantae</taxon>
        <taxon>Chlorophyta</taxon>
        <taxon>Pseudoscourfieldiophyceae</taxon>
        <taxon>Pseudoscourfieldiales</taxon>
        <taxon>Pycnococcaceae</taxon>
        <taxon>Pycnococcus</taxon>
    </lineage>
</organism>
<comment type="caution">
    <text evidence="2">The sequence shown here is derived from an EMBL/GenBank/DDBJ whole genome shotgun (WGS) entry which is preliminary data.</text>
</comment>
<dbReference type="OrthoDB" id="9628980at2759"/>
<dbReference type="Proteomes" id="UP000660262">
    <property type="component" value="Unassembled WGS sequence"/>
</dbReference>
<reference evidence="2" key="1">
    <citation type="submission" date="2020-10" db="EMBL/GenBank/DDBJ databases">
        <title>Unveiling of a novel bifunctional photoreceptor, Dualchrome1, isolated from a cosmopolitan green alga.</title>
        <authorList>
            <person name="Suzuki S."/>
            <person name="Kawachi M."/>
        </authorList>
    </citation>
    <scope>NUCLEOTIDE SEQUENCE</scope>
    <source>
        <strain evidence="2">NIES 2893</strain>
    </source>
</reference>
<evidence type="ECO:0000256" key="1">
    <source>
        <dbReference type="SAM" id="MobiDB-lite"/>
    </source>
</evidence>
<feature type="compositionally biased region" description="Low complexity" evidence="1">
    <location>
        <begin position="225"/>
        <end position="237"/>
    </location>
</feature>
<proteinExistence type="predicted"/>
<evidence type="ECO:0000313" key="2">
    <source>
        <dbReference type="EMBL" id="GHP11752.1"/>
    </source>
</evidence>
<gene>
    <name evidence="2" type="ORF">PPROV_001048000</name>
</gene>
<protein>
    <submittedName>
        <fullName evidence="2">Uncharacterized protein</fullName>
    </submittedName>
</protein>
<dbReference type="EMBL" id="BNJQ01000036">
    <property type="protein sequence ID" value="GHP11752.1"/>
    <property type="molecule type" value="Genomic_DNA"/>
</dbReference>
<dbReference type="AlphaFoldDB" id="A0A830HX28"/>
<name>A0A830HX28_9CHLO</name>